<evidence type="ECO:0000313" key="3">
    <source>
        <dbReference type="Proteomes" id="UP001243713"/>
    </source>
</evidence>
<accession>A0ABY8MP58</accession>
<dbReference type="PROSITE" id="PS50943">
    <property type="entry name" value="HTH_CROC1"/>
    <property type="match status" value="1"/>
</dbReference>
<organism evidence="2 3">
    <name type="scientific">Pseudomonas migulae</name>
    <dbReference type="NCBI Taxonomy" id="78543"/>
    <lineage>
        <taxon>Bacteria</taxon>
        <taxon>Pseudomonadati</taxon>
        <taxon>Pseudomonadota</taxon>
        <taxon>Gammaproteobacteria</taxon>
        <taxon>Pseudomonadales</taxon>
        <taxon>Pseudomonadaceae</taxon>
        <taxon>Pseudomonas</taxon>
    </lineage>
</organism>
<dbReference type="Pfam" id="PF01381">
    <property type="entry name" value="HTH_3"/>
    <property type="match status" value="1"/>
</dbReference>
<dbReference type="SUPFAM" id="SSF47413">
    <property type="entry name" value="lambda repressor-like DNA-binding domains"/>
    <property type="match status" value="1"/>
</dbReference>
<dbReference type="InterPro" id="IPR010982">
    <property type="entry name" value="Lambda_DNA-bd_dom_sf"/>
</dbReference>
<feature type="domain" description="HTH cro/C1-type" evidence="1">
    <location>
        <begin position="19"/>
        <end position="70"/>
    </location>
</feature>
<keyword evidence="3" id="KW-1185">Reference proteome</keyword>
<evidence type="ECO:0000259" key="1">
    <source>
        <dbReference type="PROSITE" id="PS50943"/>
    </source>
</evidence>
<protein>
    <submittedName>
        <fullName evidence="2">Helix-turn-helix transcriptional regulator</fullName>
    </submittedName>
</protein>
<dbReference type="SMART" id="SM00530">
    <property type="entry name" value="HTH_XRE"/>
    <property type="match status" value="1"/>
</dbReference>
<dbReference type="CDD" id="cd00093">
    <property type="entry name" value="HTH_XRE"/>
    <property type="match status" value="1"/>
</dbReference>
<evidence type="ECO:0000313" key="2">
    <source>
        <dbReference type="EMBL" id="WGK88336.1"/>
    </source>
</evidence>
<gene>
    <name evidence="2" type="ORF">MOQ58_17540</name>
</gene>
<proteinExistence type="predicted"/>
<dbReference type="Gene3D" id="1.10.260.40">
    <property type="entry name" value="lambda repressor-like DNA-binding domains"/>
    <property type="match status" value="1"/>
</dbReference>
<reference evidence="2 3" key="1">
    <citation type="submission" date="2022-03" db="EMBL/GenBank/DDBJ databases">
        <title>Plant growth promoting endophytes with ACC deaminase activity.</title>
        <authorList>
            <person name="Charles T."/>
            <person name="Van Dyk A."/>
            <person name="Cheng J."/>
            <person name="Heil J."/>
        </authorList>
    </citation>
    <scope>NUCLEOTIDE SEQUENCE [LARGE SCALE GENOMIC DNA]</scope>
    <source>
        <strain evidence="2 3">8R6</strain>
    </source>
</reference>
<dbReference type="InterPro" id="IPR001387">
    <property type="entry name" value="Cro/C1-type_HTH"/>
</dbReference>
<sequence length="78" mass="9022">MTSIYSDSYQLLLTQLFDARKKAGLTQTMLSSRLSKPQSFVSKYERGERRLDVIEFLEVCELLGADPHELIRNLEKLT</sequence>
<dbReference type="EMBL" id="CP093428">
    <property type="protein sequence ID" value="WGK88336.1"/>
    <property type="molecule type" value="Genomic_DNA"/>
</dbReference>
<name>A0ABY8MP58_9PSED</name>
<dbReference type="Proteomes" id="UP001243713">
    <property type="component" value="Chromosome"/>
</dbReference>